<evidence type="ECO:0000259" key="3">
    <source>
        <dbReference type="Pfam" id="PF02114"/>
    </source>
</evidence>
<dbReference type="OrthoDB" id="45518at2759"/>
<dbReference type="EMBL" id="FN653030">
    <property type="protein sequence ID" value="CBY19032.1"/>
    <property type="molecule type" value="Genomic_DNA"/>
</dbReference>
<reference evidence="4" key="1">
    <citation type="journal article" date="2010" name="Science">
        <title>Plasticity of animal genome architecture unmasked by rapid evolution of a pelagic tunicate.</title>
        <authorList>
            <person name="Denoeud F."/>
            <person name="Henriet S."/>
            <person name="Mungpakdee S."/>
            <person name="Aury J.M."/>
            <person name="Da Silva C."/>
            <person name="Brinkmann H."/>
            <person name="Mikhaleva J."/>
            <person name="Olsen L.C."/>
            <person name="Jubin C."/>
            <person name="Canestro C."/>
            <person name="Bouquet J.M."/>
            <person name="Danks G."/>
            <person name="Poulain J."/>
            <person name="Campsteijn C."/>
            <person name="Adamski M."/>
            <person name="Cross I."/>
            <person name="Yadetie F."/>
            <person name="Muffato M."/>
            <person name="Louis A."/>
            <person name="Butcher S."/>
            <person name="Tsagkogeorga G."/>
            <person name="Konrad A."/>
            <person name="Singh S."/>
            <person name="Jensen M.F."/>
            <person name="Cong E.H."/>
            <person name="Eikeseth-Otteraa H."/>
            <person name="Noel B."/>
            <person name="Anthouard V."/>
            <person name="Porcel B.M."/>
            <person name="Kachouri-Lafond R."/>
            <person name="Nishino A."/>
            <person name="Ugolini M."/>
            <person name="Chourrout P."/>
            <person name="Nishida H."/>
            <person name="Aasland R."/>
            <person name="Huzurbazar S."/>
            <person name="Westhof E."/>
            <person name="Delsuc F."/>
            <person name="Lehrach H."/>
            <person name="Reinhardt R."/>
            <person name="Weissenbach J."/>
            <person name="Roy S.W."/>
            <person name="Artiguenave F."/>
            <person name="Postlethwait J.H."/>
            <person name="Manak J.R."/>
            <person name="Thompson E.M."/>
            <person name="Jaillon O."/>
            <person name="Du Pasquier L."/>
            <person name="Boudinot P."/>
            <person name="Liberles D.A."/>
            <person name="Volff J.N."/>
            <person name="Philippe H."/>
            <person name="Lenhard B."/>
            <person name="Roest Crollius H."/>
            <person name="Wincker P."/>
            <person name="Chourrout D."/>
        </authorList>
    </citation>
    <scope>NUCLEOTIDE SEQUENCE [LARGE SCALE GENOMIC DNA]</scope>
</reference>
<dbReference type="Proteomes" id="UP000001307">
    <property type="component" value="Unassembled WGS sequence"/>
</dbReference>
<dbReference type="PANTHER" id="PTHR45809">
    <property type="entry name" value="VIRAL IAP-ASSOCIATED FACTOR HOMOLOG"/>
    <property type="match status" value="1"/>
</dbReference>
<dbReference type="InterPro" id="IPR036249">
    <property type="entry name" value="Thioredoxin-like_sf"/>
</dbReference>
<dbReference type="InParanoid" id="E4X9A3"/>
<proteinExistence type="inferred from homology"/>
<feature type="compositionally biased region" description="Acidic residues" evidence="2">
    <location>
        <begin position="1"/>
        <end position="10"/>
    </location>
</feature>
<evidence type="ECO:0000256" key="2">
    <source>
        <dbReference type="SAM" id="MobiDB-lite"/>
    </source>
</evidence>
<dbReference type="AlphaFoldDB" id="E4X9A3"/>
<feature type="compositionally biased region" description="Acidic residues" evidence="2">
    <location>
        <begin position="27"/>
        <end position="38"/>
    </location>
</feature>
<feature type="region of interest" description="Disordered" evidence="2">
    <location>
        <begin position="1"/>
        <end position="41"/>
    </location>
</feature>
<comment type="similarity">
    <text evidence="1">Belongs to the phosducin family.</text>
</comment>
<dbReference type="GO" id="GO:0005737">
    <property type="term" value="C:cytoplasm"/>
    <property type="evidence" value="ECO:0007669"/>
    <property type="project" value="TreeGrafter"/>
</dbReference>
<dbReference type="Gene3D" id="3.40.30.10">
    <property type="entry name" value="Glutaredoxin"/>
    <property type="match status" value="1"/>
</dbReference>
<dbReference type="SUPFAM" id="SSF52833">
    <property type="entry name" value="Thioredoxin-like"/>
    <property type="match status" value="1"/>
</dbReference>
<accession>E4X9A3</accession>
<dbReference type="GO" id="GO:0006457">
    <property type="term" value="P:protein folding"/>
    <property type="evidence" value="ECO:0007669"/>
    <property type="project" value="TreeGrafter"/>
</dbReference>
<sequence>MQDPNEDTEWNDILRRKGILPQKEVAPEIEDPTPEELEARDYGTTVDDLDALLDDELDEDEEAIMQQMRDSRIAAMKIKASKDRFGEVKEITAQAWKQEINEAGDDIWVIVHLYDKGVMLSNILNNHFVHLAQKYKHVKFVRGVAKQCVPNYPDKNLPTVFVYKNGTLIIHWIGGGNFGPEPKLEVIEWMLHEKTIIDSDLEEDPRKKTEDMFTRNVLNYVGKGQQDE</sequence>
<feature type="domain" description="Phosducin" evidence="3">
    <location>
        <begin position="58"/>
        <end position="173"/>
    </location>
</feature>
<organism evidence="4">
    <name type="scientific">Oikopleura dioica</name>
    <name type="common">Tunicate</name>
    <dbReference type="NCBI Taxonomy" id="34765"/>
    <lineage>
        <taxon>Eukaryota</taxon>
        <taxon>Metazoa</taxon>
        <taxon>Chordata</taxon>
        <taxon>Tunicata</taxon>
        <taxon>Appendicularia</taxon>
        <taxon>Copelata</taxon>
        <taxon>Oikopleuridae</taxon>
        <taxon>Oikopleura</taxon>
    </lineage>
</organism>
<name>E4X9A3_OIKDI</name>
<dbReference type="InterPro" id="IPR024253">
    <property type="entry name" value="Phosducin_thioredoxin-like_dom"/>
</dbReference>
<dbReference type="InterPro" id="IPR051498">
    <property type="entry name" value="Phosducin-like_chap/apop_reg"/>
</dbReference>
<evidence type="ECO:0000256" key="1">
    <source>
        <dbReference type="ARBA" id="ARBA00009686"/>
    </source>
</evidence>
<evidence type="ECO:0000313" key="5">
    <source>
        <dbReference type="Proteomes" id="UP000001307"/>
    </source>
</evidence>
<dbReference type="PANTHER" id="PTHR45809:SF3">
    <property type="entry name" value="VIRAL IAP-ASSOCIATED FACTOR HOMOLOG"/>
    <property type="match status" value="1"/>
</dbReference>
<keyword evidence="5" id="KW-1185">Reference proteome</keyword>
<protein>
    <recommendedName>
        <fullName evidence="3">Phosducin domain-containing protein</fullName>
    </recommendedName>
</protein>
<gene>
    <name evidence="4" type="ORF">GSOID_T00004451001</name>
</gene>
<dbReference type="Pfam" id="PF02114">
    <property type="entry name" value="Phosducin"/>
    <property type="match status" value="1"/>
</dbReference>
<evidence type="ECO:0000313" key="4">
    <source>
        <dbReference type="EMBL" id="CBY19032.1"/>
    </source>
</evidence>
<dbReference type="FunCoup" id="E4X9A3">
    <property type="interactions" value="329"/>
</dbReference>